<name>A0AAV4Y186_CAEEX</name>
<dbReference type="Gene3D" id="4.10.280.10">
    <property type="entry name" value="Helix-loop-helix DNA-binding domain"/>
    <property type="match status" value="1"/>
</dbReference>
<sequence>MSNRRWKPSRENLHPTLGSTKKQSQTSQGECQRKKQNAQPERRLGYFERTHTHSEKAQKLSKIETLRLARNYIVALSETLQK</sequence>
<evidence type="ECO:0000256" key="1">
    <source>
        <dbReference type="SAM" id="MobiDB-lite"/>
    </source>
</evidence>
<feature type="region of interest" description="Disordered" evidence="1">
    <location>
        <begin position="1"/>
        <end position="58"/>
    </location>
</feature>
<organism evidence="3 4">
    <name type="scientific">Caerostris extrusa</name>
    <name type="common">Bark spider</name>
    <name type="synonym">Caerostris bankana</name>
    <dbReference type="NCBI Taxonomy" id="172846"/>
    <lineage>
        <taxon>Eukaryota</taxon>
        <taxon>Metazoa</taxon>
        <taxon>Ecdysozoa</taxon>
        <taxon>Arthropoda</taxon>
        <taxon>Chelicerata</taxon>
        <taxon>Arachnida</taxon>
        <taxon>Araneae</taxon>
        <taxon>Araneomorphae</taxon>
        <taxon>Entelegynae</taxon>
        <taxon>Araneoidea</taxon>
        <taxon>Araneidae</taxon>
        <taxon>Caerostris</taxon>
    </lineage>
</organism>
<evidence type="ECO:0000259" key="2">
    <source>
        <dbReference type="Pfam" id="PF00010"/>
    </source>
</evidence>
<dbReference type="GO" id="GO:0046983">
    <property type="term" value="F:protein dimerization activity"/>
    <property type="evidence" value="ECO:0007669"/>
    <property type="project" value="InterPro"/>
</dbReference>
<dbReference type="InterPro" id="IPR036638">
    <property type="entry name" value="HLH_DNA-bd_sf"/>
</dbReference>
<gene>
    <name evidence="3" type="ORF">CEXT_478551</name>
</gene>
<evidence type="ECO:0000313" key="3">
    <source>
        <dbReference type="EMBL" id="GIY99976.1"/>
    </source>
</evidence>
<dbReference type="Pfam" id="PF00010">
    <property type="entry name" value="HLH"/>
    <property type="match status" value="1"/>
</dbReference>
<keyword evidence="4" id="KW-1185">Reference proteome</keyword>
<feature type="domain" description="BHLH" evidence="2">
    <location>
        <begin position="54"/>
        <end position="76"/>
    </location>
</feature>
<protein>
    <recommendedName>
        <fullName evidence="2">BHLH domain-containing protein</fullName>
    </recommendedName>
</protein>
<dbReference type="InterPro" id="IPR011598">
    <property type="entry name" value="bHLH_dom"/>
</dbReference>
<dbReference type="EMBL" id="BPLR01001102">
    <property type="protein sequence ID" value="GIY99976.1"/>
    <property type="molecule type" value="Genomic_DNA"/>
</dbReference>
<dbReference type="Proteomes" id="UP001054945">
    <property type="component" value="Unassembled WGS sequence"/>
</dbReference>
<evidence type="ECO:0000313" key="4">
    <source>
        <dbReference type="Proteomes" id="UP001054945"/>
    </source>
</evidence>
<proteinExistence type="predicted"/>
<reference evidence="3 4" key="1">
    <citation type="submission" date="2021-06" db="EMBL/GenBank/DDBJ databases">
        <title>Caerostris extrusa draft genome.</title>
        <authorList>
            <person name="Kono N."/>
            <person name="Arakawa K."/>
        </authorList>
    </citation>
    <scope>NUCLEOTIDE SEQUENCE [LARGE SCALE GENOMIC DNA]</scope>
</reference>
<feature type="compositionally biased region" description="Polar residues" evidence="1">
    <location>
        <begin position="17"/>
        <end position="30"/>
    </location>
</feature>
<feature type="compositionally biased region" description="Basic and acidic residues" evidence="1">
    <location>
        <begin position="40"/>
        <end position="58"/>
    </location>
</feature>
<dbReference type="SUPFAM" id="SSF47459">
    <property type="entry name" value="HLH, helix-loop-helix DNA-binding domain"/>
    <property type="match status" value="1"/>
</dbReference>
<comment type="caution">
    <text evidence="3">The sequence shown here is derived from an EMBL/GenBank/DDBJ whole genome shotgun (WGS) entry which is preliminary data.</text>
</comment>
<accession>A0AAV4Y186</accession>
<dbReference type="AlphaFoldDB" id="A0AAV4Y186"/>